<dbReference type="PANTHER" id="PTHR43479">
    <property type="entry name" value="ACREF/ENVCD OPERON REPRESSOR-RELATED"/>
    <property type="match status" value="1"/>
</dbReference>
<dbReference type="InterPro" id="IPR023772">
    <property type="entry name" value="DNA-bd_HTH_TetR-type_CS"/>
</dbReference>
<evidence type="ECO:0000313" key="4">
    <source>
        <dbReference type="EMBL" id="EOH81981.1"/>
    </source>
</evidence>
<organism evidence="4 6">
    <name type="scientific">Enterococcus raffinosus ATCC 49464</name>
    <dbReference type="NCBI Taxonomy" id="1158602"/>
    <lineage>
        <taxon>Bacteria</taxon>
        <taxon>Bacillati</taxon>
        <taxon>Bacillota</taxon>
        <taxon>Bacilli</taxon>
        <taxon>Lactobacillales</taxon>
        <taxon>Enterococcaceae</taxon>
        <taxon>Enterococcus</taxon>
    </lineage>
</organism>
<evidence type="ECO:0000313" key="7">
    <source>
        <dbReference type="Proteomes" id="UP000014158"/>
    </source>
</evidence>
<evidence type="ECO:0000256" key="1">
    <source>
        <dbReference type="ARBA" id="ARBA00023125"/>
    </source>
</evidence>
<reference evidence="4 6" key="1">
    <citation type="submission" date="2013-02" db="EMBL/GenBank/DDBJ databases">
        <title>The Genome Sequence of Enterococcus raffinosus ATCC_49464.</title>
        <authorList>
            <consortium name="The Broad Institute Genome Sequencing Platform"/>
            <consortium name="The Broad Institute Genome Sequencing Center for Infectious Disease"/>
            <person name="Earl A.M."/>
            <person name="Gilmore M.S."/>
            <person name="Lebreton F."/>
            <person name="Walker B."/>
            <person name="Young S.K."/>
            <person name="Zeng Q."/>
            <person name="Gargeya S."/>
            <person name="Fitzgerald M."/>
            <person name="Haas B."/>
            <person name="Abouelleil A."/>
            <person name="Alvarado L."/>
            <person name="Arachchi H.M."/>
            <person name="Berlin A.M."/>
            <person name="Chapman S.B."/>
            <person name="Dewar J."/>
            <person name="Goldberg J."/>
            <person name="Griggs A."/>
            <person name="Gujja S."/>
            <person name="Hansen M."/>
            <person name="Howarth C."/>
            <person name="Imamovic A."/>
            <person name="Larimer J."/>
            <person name="McCowan C."/>
            <person name="Murphy C."/>
            <person name="Neiman D."/>
            <person name="Pearson M."/>
            <person name="Priest M."/>
            <person name="Roberts A."/>
            <person name="Saif S."/>
            <person name="Shea T."/>
            <person name="Sisk P."/>
            <person name="Sykes S."/>
            <person name="Wortman J."/>
            <person name="Nusbaum C."/>
            <person name="Birren B."/>
        </authorList>
    </citation>
    <scope>NUCLEOTIDE SEQUENCE [LARGE SCALE GENOMIC DNA]</scope>
    <source>
        <strain evidence="4 6">ATCC 49464</strain>
    </source>
</reference>
<dbReference type="PATRIC" id="fig|1158602.3.peg.220"/>
<dbReference type="Pfam" id="PF00440">
    <property type="entry name" value="TetR_N"/>
    <property type="match status" value="1"/>
</dbReference>
<sequence>MQNELLNRLFCFFMTGEMTLKKKQDSLMTKKRLLETAFQNFYEVGFENTSLDKISKDAHVSRGAAYWHFKNKSEIFGEVVRMTIEKIKAEKRKIMQDEHLSFQEKVIQILVVPSQNQEGFKFMQQSLKTLEVYPEFAELLETFRETRGRLYEFFLEGLKREGLEEKDAAAVSSMLYNYFEGMYGSGTPEEVTKNYTTEAISRSISIIFTNH</sequence>
<evidence type="ECO:0000259" key="3">
    <source>
        <dbReference type="PROSITE" id="PS50977"/>
    </source>
</evidence>
<proteinExistence type="predicted"/>
<reference evidence="5 7" key="2">
    <citation type="submission" date="2013-03" db="EMBL/GenBank/DDBJ databases">
        <title>The Genome Sequence of Enterococcus raffinosus ATCC_49464 (PacBio/Illumina hybrid assembly).</title>
        <authorList>
            <consortium name="The Broad Institute Genomics Platform"/>
            <consortium name="The Broad Institute Genome Sequencing Center for Infectious Disease"/>
            <person name="Earl A."/>
            <person name="Russ C."/>
            <person name="Gilmore M."/>
            <person name="Surin D."/>
            <person name="Walker B."/>
            <person name="Young S."/>
            <person name="Zeng Q."/>
            <person name="Gargeya S."/>
            <person name="Fitzgerald M."/>
            <person name="Haas B."/>
            <person name="Abouelleil A."/>
            <person name="Allen A.W."/>
            <person name="Alvarado L."/>
            <person name="Arachchi H.M."/>
            <person name="Berlin A.M."/>
            <person name="Chapman S.B."/>
            <person name="Gainer-Dewar J."/>
            <person name="Goldberg J."/>
            <person name="Griggs A."/>
            <person name="Gujja S."/>
            <person name="Hansen M."/>
            <person name="Howarth C."/>
            <person name="Imamovic A."/>
            <person name="Ireland A."/>
            <person name="Larimer J."/>
            <person name="McCowan C."/>
            <person name="Murphy C."/>
            <person name="Pearson M."/>
            <person name="Poon T.W."/>
            <person name="Priest M."/>
            <person name="Roberts A."/>
            <person name="Saif S."/>
            <person name="Shea T."/>
            <person name="Sisk P."/>
            <person name="Sykes S."/>
            <person name="Wortman J."/>
            <person name="Nusbaum C."/>
            <person name="Birren B."/>
        </authorList>
    </citation>
    <scope>NUCLEOTIDE SEQUENCE [LARGE SCALE GENOMIC DNA]</scope>
    <source>
        <strain evidence="5 7">ATCC 49464</strain>
    </source>
</reference>
<dbReference type="SUPFAM" id="SSF46689">
    <property type="entry name" value="Homeodomain-like"/>
    <property type="match status" value="1"/>
</dbReference>
<gene>
    <name evidence="5" type="ORF">I590_01720</name>
    <name evidence="4" type="ORF">UAK_00216</name>
</gene>
<dbReference type="Gene3D" id="1.10.357.10">
    <property type="entry name" value="Tetracycline Repressor, domain 2"/>
    <property type="match status" value="1"/>
</dbReference>
<name>R2RN73_9ENTE</name>
<dbReference type="PROSITE" id="PS50977">
    <property type="entry name" value="HTH_TETR_2"/>
    <property type="match status" value="1"/>
</dbReference>
<dbReference type="HOGENOM" id="CLU_1413233_0_0_9"/>
<dbReference type="PRINTS" id="PR00455">
    <property type="entry name" value="HTHTETR"/>
</dbReference>
<dbReference type="GO" id="GO:0003677">
    <property type="term" value="F:DNA binding"/>
    <property type="evidence" value="ECO:0007669"/>
    <property type="project" value="UniProtKB-UniRule"/>
</dbReference>
<dbReference type="eggNOG" id="COG1309">
    <property type="taxonomic scope" value="Bacteria"/>
</dbReference>
<accession>R2RN73</accession>
<dbReference type="EMBL" id="AJAL01000001">
    <property type="protein sequence ID" value="EOH81981.1"/>
    <property type="molecule type" value="Genomic_DNA"/>
</dbReference>
<feature type="DNA-binding region" description="H-T-H motif" evidence="2">
    <location>
        <begin position="50"/>
        <end position="69"/>
    </location>
</feature>
<evidence type="ECO:0000256" key="2">
    <source>
        <dbReference type="PROSITE-ProRule" id="PRU00335"/>
    </source>
</evidence>
<comment type="caution">
    <text evidence="4">The sequence shown here is derived from an EMBL/GenBank/DDBJ whole genome shotgun (WGS) entry which is preliminary data.</text>
</comment>
<dbReference type="Proteomes" id="UP000014158">
    <property type="component" value="Unassembled WGS sequence"/>
</dbReference>
<evidence type="ECO:0000313" key="6">
    <source>
        <dbReference type="Proteomes" id="UP000013877"/>
    </source>
</evidence>
<dbReference type="EMBL" id="ASWF01000002">
    <property type="protein sequence ID" value="EOT78182.1"/>
    <property type="molecule type" value="Genomic_DNA"/>
</dbReference>
<keyword evidence="7" id="KW-1185">Reference proteome</keyword>
<dbReference type="PROSITE" id="PS01081">
    <property type="entry name" value="HTH_TETR_1"/>
    <property type="match status" value="1"/>
</dbReference>
<protein>
    <recommendedName>
        <fullName evidence="3">HTH tetR-type domain-containing protein</fullName>
    </recommendedName>
</protein>
<dbReference type="InterPro" id="IPR050624">
    <property type="entry name" value="HTH-type_Tx_Regulator"/>
</dbReference>
<dbReference type="InterPro" id="IPR001647">
    <property type="entry name" value="HTH_TetR"/>
</dbReference>
<dbReference type="InterPro" id="IPR009057">
    <property type="entry name" value="Homeodomain-like_sf"/>
</dbReference>
<evidence type="ECO:0000313" key="5">
    <source>
        <dbReference type="EMBL" id="EOT78182.1"/>
    </source>
</evidence>
<feature type="domain" description="HTH tetR-type" evidence="3">
    <location>
        <begin position="27"/>
        <end position="87"/>
    </location>
</feature>
<dbReference type="PANTHER" id="PTHR43479:SF11">
    <property type="entry name" value="ACREF_ENVCD OPERON REPRESSOR-RELATED"/>
    <property type="match status" value="1"/>
</dbReference>
<dbReference type="AlphaFoldDB" id="R2RN73"/>
<dbReference type="Proteomes" id="UP000013877">
    <property type="component" value="Unassembled WGS sequence"/>
</dbReference>
<keyword evidence="1 2" id="KW-0238">DNA-binding</keyword>